<dbReference type="AlphaFoldDB" id="A0A0F8YFK6"/>
<dbReference type="Gene3D" id="3.40.140.10">
    <property type="entry name" value="Cytidine Deaminase, domain 2"/>
    <property type="match status" value="1"/>
</dbReference>
<proteinExistence type="predicted"/>
<dbReference type="InterPro" id="IPR016473">
    <property type="entry name" value="dCMP_deaminase"/>
</dbReference>
<evidence type="ECO:0000259" key="2">
    <source>
        <dbReference type="PROSITE" id="PS51747"/>
    </source>
</evidence>
<dbReference type="InterPro" id="IPR002125">
    <property type="entry name" value="CMP_dCMP_dom"/>
</dbReference>
<reference evidence="3" key="1">
    <citation type="journal article" date="2015" name="Nature">
        <title>Complex archaea that bridge the gap between prokaryotes and eukaryotes.</title>
        <authorList>
            <person name="Spang A."/>
            <person name="Saw J.H."/>
            <person name="Jorgensen S.L."/>
            <person name="Zaremba-Niedzwiedzka K."/>
            <person name="Martijn J."/>
            <person name="Lind A.E."/>
            <person name="van Eijk R."/>
            <person name="Schleper C."/>
            <person name="Guy L."/>
            <person name="Ettema T.J."/>
        </authorList>
    </citation>
    <scope>NUCLEOTIDE SEQUENCE</scope>
</reference>
<dbReference type="PROSITE" id="PS51747">
    <property type="entry name" value="CYT_DCMP_DEAMINASES_2"/>
    <property type="match status" value="1"/>
</dbReference>
<dbReference type="PANTHER" id="PTHR11086">
    <property type="entry name" value="DEOXYCYTIDYLATE DEAMINASE-RELATED"/>
    <property type="match status" value="1"/>
</dbReference>
<gene>
    <name evidence="3" type="ORF">LCGC14_2825150</name>
</gene>
<dbReference type="Pfam" id="PF00383">
    <property type="entry name" value="dCMP_cyt_deam_1"/>
    <property type="match status" value="1"/>
</dbReference>
<evidence type="ECO:0000313" key="3">
    <source>
        <dbReference type="EMBL" id="KKK80273.1"/>
    </source>
</evidence>
<comment type="caution">
    <text evidence="3">The sequence shown here is derived from an EMBL/GenBank/DDBJ whole genome shotgun (WGS) entry which is preliminary data.</text>
</comment>
<feature type="domain" description="CMP/dCMP-type deaminase" evidence="2">
    <location>
        <begin position="10"/>
        <end position="169"/>
    </location>
</feature>
<accession>A0A0F8YFK6</accession>
<organism evidence="3">
    <name type="scientific">marine sediment metagenome</name>
    <dbReference type="NCBI Taxonomy" id="412755"/>
    <lineage>
        <taxon>unclassified sequences</taxon>
        <taxon>metagenomes</taxon>
        <taxon>ecological metagenomes</taxon>
    </lineage>
</organism>
<dbReference type="GO" id="GO:0006220">
    <property type="term" value="P:pyrimidine nucleotide metabolic process"/>
    <property type="evidence" value="ECO:0007669"/>
    <property type="project" value="InterPro"/>
</dbReference>
<dbReference type="GO" id="GO:0008270">
    <property type="term" value="F:zinc ion binding"/>
    <property type="evidence" value="ECO:0007669"/>
    <property type="project" value="InterPro"/>
</dbReference>
<protein>
    <recommendedName>
        <fullName evidence="2">CMP/dCMP-type deaminase domain-containing protein</fullName>
    </recommendedName>
</protein>
<sequence>MRDKNWKRPTWDEIFMLQAILCATRHSCLKRGVGAVVEQNKKTKGTGYNGAASGIKTCLEYGYCYYEKLAEEEATRNEDDFKKIREEFKIYCQAVHAEANAVNQCPREYLKGATLYVTNYPCPNCAQSFIIGSGIEKVKIWKEYLSDPSLTMDEQRASQRKFLEAGISISWVDLIPERIKEVVVYMANKVGETGRSSAGLIKDILKHN</sequence>
<dbReference type="InterPro" id="IPR015517">
    <property type="entry name" value="dCMP_deaminase-rel"/>
</dbReference>
<dbReference type="PANTHER" id="PTHR11086:SF18">
    <property type="entry name" value="DEOXYCYTIDYLATE DEAMINASE"/>
    <property type="match status" value="1"/>
</dbReference>
<dbReference type="PIRSF" id="PIRSF006019">
    <property type="entry name" value="dCMP_deaminase"/>
    <property type="match status" value="1"/>
</dbReference>
<dbReference type="GO" id="GO:0004132">
    <property type="term" value="F:dCMP deaminase activity"/>
    <property type="evidence" value="ECO:0007669"/>
    <property type="project" value="InterPro"/>
</dbReference>
<dbReference type="InterPro" id="IPR016193">
    <property type="entry name" value="Cytidine_deaminase-like"/>
</dbReference>
<dbReference type="EMBL" id="LAZR01053656">
    <property type="protein sequence ID" value="KKK80273.1"/>
    <property type="molecule type" value="Genomic_DNA"/>
</dbReference>
<evidence type="ECO:0000256" key="1">
    <source>
        <dbReference type="ARBA" id="ARBA00022801"/>
    </source>
</evidence>
<name>A0A0F8YFK6_9ZZZZ</name>
<dbReference type="SUPFAM" id="SSF53927">
    <property type="entry name" value="Cytidine deaminase-like"/>
    <property type="match status" value="1"/>
</dbReference>
<keyword evidence="1" id="KW-0378">Hydrolase</keyword>
<dbReference type="GO" id="GO:0005737">
    <property type="term" value="C:cytoplasm"/>
    <property type="evidence" value="ECO:0007669"/>
    <property type="project" value="TreeGrafter"/>
</dbReference>